<dbReference type="PANTHER" id="PTHR35936">
    <property type="entry name" value="MEMBRANE-BOUND LYTIC MUREIN TRANSGLYCOSYLASE F"/>
    <property type="match status" value="1"/>
</dbReference>
<name>A0ABV2N122_9HYPH</name>
<keyword evidence="1" id="KW-0732">Signal</keyword>
<feature type="domain" description="Solute-binding protein family 3/N-terminal" evidence="2">
    <location>
        <begin position="45"/>
        <end position="276"/>
    </location>
</feature>
<protein>
    <submittedName>
        <fullName evidence="3">Polar amino acid transport system substrate-binding protein</fullName>
    </submittedName>
</protein>
<evidence type="ECO:0000313" key="3">
    <source>
        <dbReference type="EMBL" id="MET3792769.1"/>
    </source>
</evidence>
<dbReference type="InterPro" id="IPR001638">
    <property type="entry name" value="Solute-binding_3/MltF_N"/>
</dbReference>
<keyword evidence="4" id="KW-1185">Reference proteome</keyword>
<dbReference type="EMBL" id="JBEPML010000010">
    <property type="protein sequence ID" value="MET3792769.1"/>
    <property type="molecule type" value="Genomic_DNA"/>
</dbReference>
<dbReference type="RefSeq" id="WP_354196081.1">
    <property type="nucleotide sequence ID" value="NZ_JBEPML010000010.1"/>
</dbReference>
<reference evidence="3 4" key="1">
    <citation type="submission" date="2024-06" db="EMBL/GenBank/DDBJ databases">
        <title>Genomic Encyclopedia of Type Strains, Phase IV (KMG-IV): sequencing the most valuable type-strain genomes for metagenomic binning, comparative biology and taxonomic classification.</title>
        <authorList>
            <person name="Goeker M."/>
        </authorList>
    </citation>
    <scope>NUCLEOTIDE SEQUENCE [LARGE SCALE GENOMIC DNA]</scope>
    <source>
        <strain evidence="3 4">DSM 27865</strain>
    </source>
</reference>
<accession>A0ABV2N122</accession>
<comment type="caution">
    <text evidence="3">The sequence shown here is derived from an EMBL/GenBank/DDBJ whole genome shotgun (WGS) entry which is preliminary data.</text>
</comment>
<gene>
    <name evidence="3" type="ORF">ABID37_002992</name>
</gene>
<dbReference type="Gene3D" id="3.40.190.10">
    <property type="entry name" value="Periplasmic binding protein-like II"/>
    <property type="match status" value="2"/>
</dbReference>
<dbReference type="SMART" id="SM00062">
    <property type="entry name" value="PBPb"/>
    <property type="match status" value="1"/>
</dbReference>
<evidence type="ECO:0000313" key="4">
    <source>
        <dbReference type="Proteomes" id="UP001549076"/>
    </source>
</evidence>
<proteinExistence type="predicted"/>
<dbReference type="Proteomes" id="UP001549076">
    <property type="component" value="Unassembled WGS sequence"/>
</dbReference>
<dbReference type="Pfam" id="PF00497">
    <property type="entry name" value="SBP_bac_3"/>
    <property type="match status" value="1"/>
</dbReference>
<sequence>MAPLALGAAASPGLAAETPSTPMPTLKADPALNAMLPEAIRKAGVIQLATDAQYPPCESFAEDGKTIVGWEPDIWNAMAQKLGVELEVSSIAFAGLIPGVQSKRFDMAMECMADTVEREKVVTFINVAFIIAGVVALENDTRIGDDPGTLCGRKVGGQEGTTHIDNVKNLLNPYCEKQGKPLIEIVNFPSAAAAQVALYSGRVDFITYELIGASELKRKAPKPIKVIPMDIFPRKYNGMIVDKDNMELAEALLAALKAVHKEGVYDLVMKKWEIEAIRLDEPGINLTTTRPLTQAKP</sequence>
<evidence type="ECO:0000259" key="2">
    <source>
        <dbReference type="SMART" id="SM00062"/>
    </source>
</evidence>
<dbReference type="PANTHER" id="PTHR35936:SF17">
    <property type="entry name" value="ARGININE-BINDING EXTRACELLULAR PROTEIN ARTP"/>
    <property type="match status" value="1"/>
</dbReference>
<evidence type="ECO:0000256" key="1">
    <source>
        <dbReference type="ARBA" id="ARBA00022729"/>
    </source>
</evidence>
<dbReference type="SUPFAM" id="SSF53850">
    <property type="entry name" value="Periplasmic binding protein-like II"/>
    <property type="match status" value="1"/>
</dbReference>
<organism evidence="3 4">
    <name type="scientific">Aquamicrobium terrae</name>
    <dbReference type="NCBI Taxonomy" id="1324945"/>
    <lineage>
        <taxon>Bacteria</taxon>
        <taxon>Pseudomonadati</taxon>
        <taxon>Pseudomonadota</taxon>
        <taxon>Alphaproteobacteria</taxon>
        <taxon>Hyphomicrobiales</taxon>
        <taxon>Phyllobacteriaceae</taxon>
        <taxon>Aquamicrobium</taxon>
    </lineage>
</organism>